<dbReference type="STRING" id="559515.M4BT66"/>
<name>M4BT66_HYAAE</name>
<protein>
    <submittedName>
        <fullName evidence="1">Uncharacterized protein</fullName>
    </submittedName>
</protein>
<evidence type="ECO:0000313" key="1">
    <source>
        <dbReference type="EnsemblProtists" id="HpaP809651"/>
    </source>
</evidence>
<evidence type="ECO:0000313" key="2">
    <source>
        <dbReference type="Proteomes" id="UP000011713"/>
    </source>
</evidence>
<proteinExistence type="predicted"/>
<dbReference type="VEuPathDB" id="FungiDB:HpaG809651"/>
<organism evidence="1 2">
    <name type="scientific">Hyaloperonospora arabidopsidis (strain Emoy2)</name>
    <name type="common">Downy mildew agent</name>
    <name type="synonym">Peronospora arabidopsidis</name>
    <dbReference type="NCBI Taxonomy" id="559515"/>
    <lineage>
        <taxon>Eukaryota</taxon>
        <taxon>Sar</taxon>
        <taxon>Stramenopiles</taxon>
        <taxon>Oomycota</taxon>
        <taxon>Peronosporomycetes</taxon>
        <taxon>Peronosporales</taxon>
        <taxon>Peronosporaceae</taxon>
        <taxon>Hyaloperonospora</taxon>
    </lineage>
</organism>
<accession>M4BT66</accession>
<keyword evidence="2" id="KW-1185">Reference proteome</keyword>
<dbReference type="EnsemblProtists" id="HpaT809651">
    <property type="protein sequence ID" value="HpaP809651"/>
    <property type="gene ID" value="HpaG809651"/>
</dbReference>
<dbReference type="Proteomes" id="UP000011713">
    <property type="component" value="Unassembled WGS sequence"/>
</dbReference>
<dbReference type="InParanoid" id="M4BT66"/>
<sequence length="62" mass="7035">MSTAMLMSKNQQVGMTMSKLGYRAIEWALTCDVSVDAALSTWNLLKRQMSRVFAPKMIRHTV</sequence>
<dbReference type="EMBL" id="JH597821">
    <property type="status" value="NOT_ANNOTATED_CDS"/>
    <property type="molecule type" value="Genomic_DNA"/>
</dbReference>
<dbReference type="HOGENOM" id="CLU_2908823_0_0_1"/>
<reference evidence="2" key="1">
    <citation type="journal article" date="2010" name="Science">
        <title>Signatures of adaptation to obligate biotrophy in the Hyaloperonospora arabidopsidis genome.</title>
        <authorList>
            <person name="Baxter L."/>
            <person name="Tripathy S."/>
            <person name="Ishaque N."/>
            <person name="Boot N."/>
            <person name="Cabral A."/>
            <person name="Kemen E."/>
            <person name="Thines M."/>
            <person name="Ah-Fong A."/>
            <person name="Anderson R."/>
            <person name="Badejoko W."/>
            <person name="Bittner-Eddy P."/>
            <person name="Boore J.L."/>
            <person name="Chibucos M.C."/>
            <person name="Coates M."/>
            <person name="Dehal P."/>
            <person name="Delehaunty K."/>
            <person name="Dong S."/>
            <person name="Downton P."/>
            <person name="Dumas B."/>
            <person name="Fabro G."/>
            <person name="Fronick C."/>
            <person name="Fuerstenberg S.I."/>
            <person name="Fulton L."/>
            <person name="Gaulin E."/>
            <person name="Govers F."/>
            <person name="Hughes L."/>
            <person name="Humphray S."/>
            <person name="Jiang R.H."/>
            <person name="Judelson H."/>
            <person name="Kamoun S."/>
            <person name="Kyung K."/>
            <person name="Meijer H."/>
            <person name="Minx P."/>
            <person name="Morris P."/>
            <person name="Nelson J."/>
            <person name="Phuntumart V."/>
            <person name="Qutob D."/>
            <person name="Rehmany A."/>
            <person name="Rougon-Cardoso A."/>
            <person name="Ryden P."/>
            <person name="Torto-Alalibo T."/>
            <person name="Studholme D."/>
            <person name="Wang Y."/>
            <person name="Win J."/>
            <person name="Wood J."/>
            <person name="Clifton S.W."/>
            <person name="Rogers J."/>
            <person name="Van den Ackerveken G."/>
            <person name="Jones J.D."/>
            <person name="McDowell J.M."/>
            <person name="Beynon J."/>
            <person name="Tyler B.M."/>
        </authorList>
    </citation>
    <scope>NUCLEOTIDE SEQUENCE [LARGE SCALE GENOMIC DNA]</scope>
    <source>
        <strain evidence="2">Emoy2</strain>
    </source>
</reference>
<dbReference type="AlphaFoldDB" id="M4BT66"/>
<reference evidence="1" key="2">
    <citation type="submission" date="2015-06" db="UniProtKB">
        <authorList>
            <consortium name="EnsemblProtists"/>
        </authorList>
    </citation>
    <scope>IDENTIFICATION</scope>
    <source>
        <strain evidence="1">Emoy2</strain>
    </source>
</reference>